<reference evidence="8" key="1">
    <citation type="submission" date="2024-06" db="EMBL/GenBank/DDBJ databases">
        <title>The Caenorhabditis elegans bacterial microbiome influences microsporidia infection through nutrient limitation and inhibiting parasite invasion.</title>
        <authorList>
            <person name="Tamim El Jarkass H."/>
            <person name="Castelblanco S."/>
            <person name="Kaur M."/>
            <person name="Wan Y.C."/>
            <person name="Ellis A.E."/>
            <person name="Sheldon R.D."/>
            <person name="Lien E.C."/>
            <person name="Burton N.O."/>
            <person name="Wright G.D."/>
            <person name="Reinke A.W."/>
        </authorList>
    </citation>
    <scope>NUCLEOTIDE SEQUENCE</scope>
    <source>
        <strain evidence="8">MYb327</strain>
    </source>
</reference>
<dbReference type="Gene3D" id="2.160.10.10">
    <property type="entry name" value="Hexapeptide repeat proteins"/>
    <property type="match status" value="1"/>
</dbReference>
<dbReference type="EMBL" id="CP159258">
    <property type="protein sequence ID" value="XCG76915.1"/>
    <property type="molecule type" value="Genomic_DNA"/>
</dbReference>
<name>A0AAU8E9I5_9PSED</name>
<dbReference type="InterPro" id="IPR018357">
    <property type="entry name" value="Hexapep_transf_CS"/>
</dbReference>
<dbReference type="AlphaFoldDB" id="A0AAU8E9I5"/>
<evidence type="ECO:0000256" key="5">
    <source>
        <dbReference type="ARBA" id="ARBA00022737"/>
    </source>
</evidence>
<protein>
    <submittedName>
        <fullName evidence="8">Acyltransferase</fullName>
        <ecNumber evidence="8">2.3.1.-</ecNumber>
    </submittedName>
</protein>
<evidence type="ECO:0000256" key="3">
    <source>
        <dbReference type="ARBA" id="ARBA00022556"/>
    </source>
</evidence>
<evidence type="ECO:0000256" key="4">
    <source>
        <dbReference type="ARBA" id="ARBA00022679"/>
    </source>
</evidence>
<proteinExistence type="inferred from homology"/>
<dbReference type="PROSITE" id="PS00101">
    <property type="entry name" value="HEXAPEP_TRANSFERASES"/>
    <property type="match status" value="1"/>
</dbReference>
<accession>A0AAU8E9I5</accession>
<dbReference type="CDD" id="cd04647">
    <property type="entry name" value="LbH_MAT_like"/>
    <property type="match status" value="1"/>
</dbReference>
<dbReference type="EC" id="2.3.1.-" evidence="8"/>
<evidence type="ECO:0000256" key="1">
    <source>
        <dbReference type="ARBA" id="ARBA00007274"/>
    </source>
</evidence>
<keyword evidence="2" id="KW-0444">Lipid biosynthesis</keyword>
<keyword evidence="6" id="KW-0443">Lipid metabolism</keyword>
<evidence type="ECO:0000313" key="8">
    <source>
        <dbReference type="EMBL" id="XCG76915.1"/>
    </source>
</evidence>
<keyword evidence="7 8" id="KW-0012">Acyltransferase</keyword>
<dbReference type="GO" id="GO:0005829">
    <property type="term" value="C:cytosol"/>
    <property type="evidence" value="ECO:0007669"/>
    <property type="project" value="TreeGrafter"/>
</dbReference>
<evidence type="ECO:0000256" key="2">
    <source>
        <dbReference type="ARBA" id="ARBA00022516"/>
    </source>
</evidence>
<evidence type="ECO:0000256" key="6">
    <source>
        <dbReference type="ARBA" id="ARBA00023098"/>
    </source>
</evidence>
<gene>
    <name evidence="8" type="ORF">ABVN21_12890</name>
</gene>
<dbReference type="InterPro" id="IPR051159">
    <property type="entry name" value="Hexapeptide_acetyltransf"/>
</dbReference>
<comment type="similarity">
    <text evidence="1">Belongs to the transferase hexapeptide repeat family.</text>
</comment>
<dbReference type="PANTHER" id="PTHR23416:SF23">
    <property type="entry name" value="ACETYLTRANSFERASE C18B11.09C-RELATED"/>
    <property type="match status" value="1"/>
</dbReference>
<dbReference type="PANTHER" id="PTHR23416">
    <property type="entry name" value="SIALIC ACID SYNTHASE-RELATED"/>
    <property type="match status" value="1"/>
</dbReference>
<dbReference type="Pfam" id="PF00132">
    <property type="entry name" value="Hexapep"/>
    <property type="match status" value="1"/>
</dbReference>
<organism evidence="8">
    <name type="scientific">Pseudomonas sp. MYb327</name>
    <dbReference type="NCBI Taxonomy" id="2745230"/>
    <lineage>
        <taxon>Bacteria</taxon>
        <taxon>Pseudomonadati</taxon>
        <taxon>Pseudomonadota</taxon>
        <taxon>Gammaproteobacteria</taxon>
        <taxon>Pseudomonadales</taxon>
        <taxon>Pseudomonadaceae</taxon>
        <taxon>Pseudomonas</taxon>
    </lineage>
</organism>
<keyword evidence="5" id="KW-0677">Repeat</keyword>
<dbReference type="InterPro" id="IPR001451">
    <property type="entry name" value="Hexapep"/>
</dbReference>
<dbReference type="RefSeq" id="WP_339555304.1">
    <property type="nucleotide sequence ID" value="NZ_CP159258.1"/>
</dbReference>
<sequence>MIGLARRAVGKFVMATGRGRWLYQRFCNPDGFQWAQYLVRWGALHSIGKNVWINLGCNITDPSLLRIGNNVGLSDCTVFGHDGVAGLLAYRFGKTLDSVGPVDILDNCFIGHGAMIMPRVTIGPDSIVAAGAVVTRDVPPGMVVGGNPAKVLCSVEELVLKLEERCVDYPWMDIISQRTVLYDPKVEPILMEMRVKHFFGERINE</sequence>
<dbReference type="GO" id="GO:0009245">
    <property type="term" value="P:lipid A biosynthetic process"/>
    <property type="evidence" value="ECO:0007669"/>
    <property type="project" value="UniProtKB-KW"/>
</dbReference>
<dbReference type="GO" id="GO:0008374">
    <property type="term" value="F:O-acyltransferase activity"/>
    <property type="evidence" value="ECO:0007669"/>
    <property type="project" value="TreeGrafter"/>
</dbReference>
<dbReference type="InterPro" id="IPR011004">
    <property type="entry name" value="Trimer_LpxA-like_sf"/>
</dbReference>
<dbReference type="GO" id="GO:0016020">
    <property type="term" value="C:membrane"/>
    <property type="evidence" value="ECO:0007669"/>
    <property type="project" value="GOC"/>
</dbReference>
<evidence type="ECO:0000256" key="7">
    <source>
        <dbReference type="ARBA" id="ARBA00023315"/>
    </source>
</evidence>
<keyword evidence="3" id="KW-0441">Lipid A biosynthesis</keyword>
<keyword evidence="4 8" id="KW-0808">Transferase</keyword>
<dbReference type="SUPFAM" id="SSF51161">
    <property type="entry name" value="Trimeric LpxA-like enzymes"/>
    <property type="match status" value="1"/>
</dbReference>